<keyword evidence="1" id="KW-0732">Signal</keyword>
<dbReference type="AlphaFoldDB" id="A0AAD9LWN1"/>
<gene>
    <name evidence="2" type="ORF">LX32DRAFT_675648</name>
</gene>
<organism evidence="2 3">
    <name type="scientific">Colletotrichum zoysiae</name>
    <dbReference type="NCBI Taxonomy" id="1216348"/>
    <lineage>
        <taxon>Eukaryota</taxon>
        <taxon>Fungi</taxon>
        <taxon>Dikarya</taxon>
        <taxon>Ascomycota</taxon>
        <taxon>Pezizomycotina</taxon>
        <taxon>Sordariomycetes</taxon>
        <taxon>Hypocreomycetidae</taxon>
        <taxon>Glomerellales</taxon>
        <taxon>Glomerellaceae</taxon>
        <taxon>Colletotrichum</taxon>
        <taxon>Colletotrichum graminicola species complex</taxon>
    </lineage>
</organism>
<accession>A0AAD9LWN1</accession>
<dbReference type="Proteomes" id="UP001232148">
    <property type="component" value="Unassembled WGS sequence"/>
</dbReference>
<name>A0AAD9LWN1_9PEZI</name>
<evidence type="ECO:0000313" key="3">
    <source>
        <dbReference type="Proteomes" id="UP001232148"/>
    </source>
</evidence>
<evidence type="ECO:0000313" key="2">
    <source>
        <dbReference type="EMBL" id="KAK2025046.1"/>
    </source>
</evidence>
<feature type="signal peptide" evidence="1">
    <location>
        <begin position="1"/>
        <end position="19"/>
    </location>
</feature>
<dbReference type="EMBL" id="MU842947">
    <property type="protein sequence ID" value="KAK2025046.1"/>
    <property type="molecule type" value="Genomic_DNA"/>
</dbReference>
<sequence>MHRSIIVPVAAGLISLVFGSPLTEVHQLLRRRDCGNLTNVPLSPDPNHSTYTIVLDPSVESFINSTSTALNTIEVTQWCDKPNVAGHLSWNYGYAKINKFGAQNPYTITTDRCERWHSRTPMYYYVRICGGDGLSCDIDSLAPRTKGGLRDNGVKGRFVCPVDDGEGSPKAIALNDPLPWIFKVCTTKHCAW</sequence>
<protein>
    <submittedName>
        <fullName evidence="2">Uncharacterized protein</fullName>
    </submittedName>
</protein>
<keyword evidence="3" id="KW-1185">Reference proteome</keyword>
<reference evidence="2" key="1">
    <citation type="submission" date="2021-06" db="EMBL/GenBank/DDBJ databases">
        <title>Comparative genomics, transcriptomics and evolutionary studies reveal genomic signatures of adaptation to plant cell wall in hemibiotrophic fungi.</title>
        <authorList>
            <consortium name="DOE Joint Genome Institute"/>
            <person name="Baroncelli R."/>
            <person name="Diaz J.F."/>
            <person name="Benocci T."/>
            <person name="Peng M."/>
            <person name="Battaglia E."/>
            <person name="Haridas S."/>
            <person name="Andreopoulos W."/>
            <person name="Labutti K."/>
            <person name="Pangilinan J."/>
            <person name="Floch G.L."/>
            <person name="Makela M.R."/>
            <person name="Henrissat B."/>
            <person name="Grigoriev I.V."/>
            <person name="Crouch J.A."/>
            <person name="De Vries R.P."/>
            <person name="Sukno S.A."/>
            <person name="Thon M.R."/>
        </authorList>
    </citation>
    <scope>NUCLEOTIDE SEQUENCE</scope>
    <source>
        <strain evidence="2">MAFF235873</strain>
    </source>
</reference>
<comment type="caution">
    <text evidence="2">The sequence shown here is derived from an EMBL/GenBank/DDBJ whole genome shotgun (WGS) entry which is preliminary data.</text>
</comment>
<proteinExistence type="predicted"/>
<feature type="chain" id="PRO_5042091149" evidence="1">
    <location>
        <begin position="20"/>
        <end position="192"/>
    </location>
</feature>
<evidence type="ECO:0000256" key="1">
    <source>
        <dbReference type="SAM" id="SignalP"/>
    </source>
</evidence>